<organism evidence="1 2">
    <name type="scientific">Prevotella corporis</name>
    <dbReference type="NCBI Taxonomy" id="28128"/>
    <lineage>
        <taxon>Bacteria</taxon>
        <taxon>Pseudomonadati</taxon>
        <taxon>Bacteroidota</taxon>
        <taxon>Bacteroidia</taxon>
        <taxon>Bacteroidales</taxon>
        <taxon>Prevotellaceae</taxon>
        <taxon>Prevotella</taxon>
    </lineage>
</organism>
<proteinExistence type="predicted"/>
<protein>
    <submittedName>
        <fullName evidence="1">Uncharacterized protein</fullName>
    </submittedName>
</protein>
<keyword evidence="2" id="KW-1185">Reference proteome</keyword>
<dbReference type="EMBL" id="LRQG01000263">
    <property type="protein sequence ID" value="KXA31993.1"/>
    <property type="molecule type" value="Genomic_DNA"/>
</dbReference>
<dbReference type="AlphaFoldDB" id="A0A133PT23"/>
<evidence type="ECO:0000313" key="1">
    <source>
        <dbReference type="EMBL" id="KXA31993.1"/>
    </source>
</evidence>
<gene>
    <name evidence="1" type="ORF">HMPREF3226_02844</name>
</gene>
<sequence>MSMPKVSFHCVKADLRPQDYTFPSLQRAVFSKCCHNRHLCLWHYSINPQRPFIWKDYSD</sequence>
<dbReference type="STRING" id="28128.HMPREF3226_02844"/>
<name>A0A133PT23_9BACT</name>
<evidence type="ECO:0000313" key="2">
    <source>
        <dbReference type="Proteomes" id="UP000070533"/>
    </source>
</evidence>
<dbReference type="PATRIC" id="fig|28128.5.peg.2929"/>
<reference evidence="2" key="1">
    <citation type="submission" date="2016-01" db="EMBL/GenBank/DDBJ databases">
        <authorList>
            <person name="Mitreva M."/>
            <person name="Pepin K.H."/>
            <person name="Mihindukulasuriya K.A."/>
            <person name="Fulton R."/>
            <person name="Fronick C."/>
            <person name="O'Laughlin M."/>
            <person name="Miner T."/>
            <person name="Herter B."/>
            <person name="Rosa B.A."/>
            <person name="Cordes M."/>
            <person name="Tomlinson C."/>
            <person name="Wollam A."/>
            <person name="Palsikar V.B."/>
            <person name="Mardis E.R."/>
            <person name="Wilson R.K."/>
        </authorList>
    </citation>
    <scope>NUCLEOTIDE SEQUENCE [LARGE SCALE GENOMIC DNA]</scope>
    <source>
        <strain evidence="2">MJR7716</strain>
    </source>
</reference>
<comment type="caution">
    <text evidence="1">The sequence shown here is derived from an EMBL/GenBank/DDBJ whole genome shotgun (WGS) entry which is preliminary data.</text>
</comment>
<accession>A0A133PT23</accession>
<dbReference type="Proteomes" id="UP000070533">
    <property type="component" value="Unassembled WGS sequence"/>
</dbReference>